<feature type="transmembrane region" description="Helical" evidence="6">
    <location>
        <begin position="77"/>
        <end position="98"/>
    </location>
</feature>
<evidence type="ECO:0000313" key="9">
    <source>
        <dbReference type="Proteomes" id="UP000609531"/>
    </source>
</evidence>
<feature type="transmembrane region" description="Helical" evidence="6">
    <location>
        <begin position="12"/>
        <end position="33"/>
    </location>
</feature>
<feature type="transmembrane region" description="Helical" evidence="6">
    <location>
        <begin position="104"/>
        <end position="124"/>
    </location>
</feature>
<feature type="transmembrane region" description="Helical" evidence="6">
    <location>
        <begin position="193"/>
        <end position="214"/>
    </location>
</feature>
<protein>
    <submittedName>
        <fullName evidence="8">DMT family transporter</fullName>
    </submittedName>
</protein>
<feature type="transmembrane region" description="Helical" evidence="6">
    <location>
        <begin position="157"/>
        <end position="181"/>
    </location>
</feature>
<reference evidence="8" key="1">
    <citation type="submission" date="2020-12" db="EMBL/GenBank/DDBJ databases">
        <title>Bacterial taxonomy.</title>
        <authorList>
            <person name="Pan X."/>
        </authorList>
    </citation>
    <scope>NUCLEOTIDE SEQUENCE</scope>
    <source>
        <strain evidence="8">B2012</strain>
    </source>
</reference>
<evidence type="ECO:0000256" key="3">
    <source>
        <dbReference type="ARBA" id="ARBA00022692"/>
    </source>
</evidence>
<keyword evidence="4 6" id="KW-1133">Transmembrane helix</keyword>
<dbReference type="InterPro" id="IPR037185">
    <property type="entry name" value="EmrE-like"/>
</dbReference>
<evidence type="ECO:0000256" key="6">
    <source>
        <dbReference type="SAM" id="Phobius"/>
    </source>
</evidence>
<organism evidence="8 9">
    <name type="scientific">Acuticoccus mangrovi</name>
    <dbReference type="NCBI Taxonomy" id="2796142"/>
    <lineage>
        <taxon>Bacteria</taxon>
        <taxon>Pseudomonadati</taxon>
        <taxon>Pseudomonadota</taxon>
        <taxon>Alphaproteobacteria</taxon>
        <taxon>Hyphomicrobiales</taxon>
        <taxon>Amorphaceae</taxon>
        <taxon>Acuticoccus</taxon>
    </lineage>
</organism>
<feature type="transmembrane region" description="Helical" evidence="6">
    <location>
        <begin position="131"/>
        <end position="151"/>
    </location>
</feature>
<feature type="transmembrane region" description="Helical" evidence="6">
    <location>
        <begin position="276"/>
        <end position="293"/>
    </location>
</feature>
<evidence type="ECO:0000259" key="7">
    <source>
        <dbReference type="Pfam" id="PF00892"/>
    </source>
</evidence>
<evidence type="ECO:0000256" key="4">
    <source>
        <dbReference type="ARBA" id="ARBA00022989"/>
    </source>
</evidence>
<gene>
    <name evidence="8" type="ORF">JCR33_05915</name>
</gene>
<dbReference type="PANTHER" id="PTHR22911">
    <property type="entry name" value="ACYL-MALONYL CONDENSING ENZYME-RELATED"/>
    <property type="match status" value="1"/>
</dbReference>
<dbReference type="PANTHER" id="PTHR22911:SF6">
    <property type="entry name" value="SOLUTE CARRIER FAMILY 35 MEMBER G1"/>
    <property type="match status" value="1"/>
</dbReference>
<accession>A0A934INM7</accession>
<dbReference type="AlphaFoldDB" id="A0A934INM7"/>
<dbReference type="SUPFAM" id="SSF103481">
    <property type="entry name" value="Multidrug resistance efflux transporter EmrE"/>
    <property type="match status" value="2"/>
</dbReference>
<dbReference type="Proteomes" id="UP000609531">
    <property type="component" value="Unassembled WGS sequence"/>
</dbReference>
<dbReference type="EMBL" id="JAEKJA010000003">
    <property type="protein sequence ID" value="MBJ3775215.1"/>
    <property type="molecule type" value="Genomic_DNA"/>
</dbReference>
<name>A0A934INM7_9HYPH</name>
<evidence type="ECO:0000256" key="2">
    <source>
        <dbReference type="ARBA" id="ARBA00009853"/>
    </source>
</evidence>
<keyword evidence="5 6" id="KW-0472">Membrane</keyword>
<comment type="similarity">
    <text evidence="2">Belongs to the drug/metabolite transporter (DMT) superfamily. 10 TMS drug/metabolite exporter (DME) (TC 2.A.7.3) family.</text>
</comment>
<evidence type="ECO:0000256" key="1">
    <source>
        <dbReference type="ARBA" id="ARBA00004141"/>
    </source>
</evidence>
<dbReference type="GO" id="GO:0016020">
    <property type="term" value="C:membrane"/>
    <property type="evidence" value="ECO:0007669"/>
    <property type="project" value="UniProtKB-SubCell"/>
</dbReference>
<feature type="transmembrane region" description="Helical" evidence="6">
    <location>
        <begin position="220"/>
        <end position="238"/>
    </location>
</feature>
<feature type="domain" description="EamA" evidence="7">
    <location>
        <begin position="17"/>
        <end position="147"/>
    </location>
</feature>
<comment type="caution">
    <text evidence="8">The sequence shown here is derived from an EMBL/GenBank/DDBJ whole genome shotgun (WGS) entry which is preliminary data.</text>
</comment>
<comment type="subcellular location">
    <subcellularLocation>
        <location evidence="1">Membrane</location>
        <topology evidence="1">Multi-pass membrane protein</topology>
    </subcellularLocation>
</comment>
<dbReference type="RefSeq" id="WP_198881092.1">
    <property type="nucleotide sequence ID" value="NZ_JAEKJA010000003.1"/>
</dbReference>
<dbReference type="Pfam" id="PF00892">
    <property type="entry name" value="EamA"/>
    <property type="match status" value="1"/>
</dbReference>
<feature type="transmembrane region" description="Helical" evidence="6">
    <location>
        <begin position="250"/>
        <end position="270"/>
    </location>
</feature>
<feature type="transmembrane region" description="Helical" evidence="6">
    <location>
        <begin position="45"/>
        <end position="65"/>
    </location>
</feature>
<keyword evidence="3 6" id="KW-0812">Transmembrane</keyword>
<evidence type="ECO:0000313" key="8">
    <source>
        <dbReference type="EMBL" id="MBJ3775215.1"/>
    </source>
</evidence>
<keyword evidence="9" id="KW-1185">Reference proteome</keyword>
<dbReference type="InterPro" id="IPR000620">
    <property type="entry name" value="EamA_dom"/>
</dbReference>
<evidence type="ECO:0000256" key="5">
    <source>
        <dbReference type="ARBA" id="ARBA00023136"/>
    </source>
</evidence>
<sequence>MTIPATSAAPSYATAIGLRVASALLFTTMSLFVRLASFEMPVGQIVFWRSVTAAIPIVIYLAILGQMPGALVTRRPIGHLMRGVVGCVSMYTFFLSVAHLELSLATALVYLAPLIAVPAGAIFLDERPGPVVVGAAVAGFVGVGLMLWPAFEGPVLDLAMLAGVIAGLVSALTNVSVRIQIKELTATEHPGTIAFYFTVVCSAGGLVTLPFGWAPLDGTSFTYLLCAGICGALAHIALAEAIARAPISLLAPFEYAGMVFAFAADIVIFAAVPTPLAVSGAVIVVGASAVVALRSRRRSVAAPPSDNAPLK</sequence>
<proteinExistence type="inferred from homology"/>